<keyword evidence="3" id="KW-1185">Reference proteome</keyword>
<dbReference type="GeneID" id="69118060"/>
<organism evidence="2 3">
    <name type="scientific">Halobacterium litoreum</name>
    <dbReference type="NCBI Taxonomy" id="2039234"/>
    <lineage>
        <taxon>Archaea</taxon>
        <taxon>Methanobacteriati</taxon>
        <taxon>Methanobacteriota</taxon>
        <taxon>Stenosarchaea group</taxon>
        <taxon>Halobacteria</taxon>
        <taxon>Halobacteriales</taxon>
        <taxon>Halobacteriaceae</taxon>
        <taxon>Halobacterium</taxon>
    </lineage>
</organism>
<gene>
    <name evidence="2" type="ORF">ACFOKC_14440</name>
</gene>
<comment type="caution">
    <text evidence="2">The sequence shown here is derived from an EMBL/GenBank/DDBJ whole genome shotgun (WGS) entry which is preliminary data.</text>
</comment>
<dbReference type="EMBL" id="JBHRWN010000002">
    <property type="protein sequence ID" value="MFC3478927.1"/>
    <property type="molecule type" value="Genomic_DNA"/>
</dbReference>
<dbReference type="RefSeq" id="WP_232569512.1">
    <property type="nucleotide sequence ID" value="NZ_CP089466.1"/>
</dbReference>
<evidence type="ECO:0000313" key="3">
    <source>
        <dbReference type="Proteomes" id="UP001595660"/>
    </source>
</evidence>
<reference evidence="2 3" key="1">
    <citation type="journal article" date="2019" name="Int. J. Syst. Evol. Microbiol.">
        <title>The Global Catalogue of Microorganisms (GCM) 10K type strain sequencing project: providing services to taxonomists for standard genome sequencing and annotation.</title>
        <authorList>
            <consortium name="The Broad Institute Genomics Platform"/>
            <consortium name="The Broad Institute Genome Sequencing Center for Infectious Disease"/>
            <person name="Wu L."/>
            <person name="Ma J."/>
        </authorList>
    </citation>
    <scope>NUCLEOTIDE SEQUENCE [LARGE SCALE GENOMIC DNA]</scope>
    <source>
        <strain evidence="2 3">CGMCC 1.12562</strain>
    </source>
</reference>
<dbReference type="Proteomes" id="UP001595660">
    <property type="component" value="Unassembled WGS sequence"/>
</dbReference>
<evidence type="ECO:0000256" key="1">
    <source>
        <dbReference type="SAM" id="Phobius"/>
    </source>
</evidence>
<feature type="transmembrane region" description="Helical" evidence="1">
    <location>
        <begin position="68"/>
        <end position="90"/>
    </location>
</feature>
<proteinExistence type="predicted"/>
<accession>A0ABD5NIV2</accession>
<dbReference type="AlphaFoldDB" id="A0ABD5NIV2"/>
<sequence>MSRYDSESAAVTEGDSGLKSALETAERAIGRHDLEAKLAVTAAALLAVGFATRMAFTSQVGDNLGAMVVWFTVIFTAGTALLGGGIKAWGAIQRYRHDLQ</sequence>
<keyword evidence="1" id="KW-1133">Transmembrane helix</keyword>
<name>A0ABD5NIV2_9EURY</name>
<evidence type="ECO:0000313" key="2">
    <source>
        <dbReference type="EMBL" id="MFC3478927.1"/>
    </source>
</evidence>
<keyword evidence="1" id="KW-0472">Membrane</keyword>
<keyword evidence="1" id="KW-0812">Transmembrane</keyword>
<feature type="transmembrane region" description="Helical" evidence="1">
    <location>
        <begin position="38"/>
        <end position="56"/>
    </location>
</feature>
<protein>
    <submittedName>
        <fullName evidence="2">Uncharacterized protein</fullName>
    </submittedName>
</protein>